<keyword evidence="3" id="KW-0812">Transmembrane</keyword>
<name>A0ABM1F9E5_PRICU</name>
<keyword evidence="6" id="KW-1185">Reference proteome</keyword>
<dbReference type="InterPro" id="IPR036436">
    <property type="entry name" value="Disintegrin_dom_sf"/>
</dbReference>
<feature type="region of interest" description="Disordered" evidence="2">
    <location>
        <begin position="434"/>
        <end position="498"/>
    </location>
</feature>
<feature type="disulfide bond" evidence="1">
    <location>
        <begin position="22"/>
        <end position="27"/>
    </location>
</feature>
<keyword evidence="3" id="KW-1133">Transmembrane helix</keyword>
<dbReference type="SMART" id="SM00050">
    <property type="entry name" value="DISIN"/>
    <property type="match status" value="1"/>
</dbReference>
<dbReference type="SUPFAM" id="SSF55486">
    <property type="entry name" value="Metalloproteases ('zincins'), catalytic domain"/>
    <property type="match status" value="1"/>
</dbReference>
<gene>
    <name evidence="7" type="primary">LOC106820958</name>
</gene>
<dbReference type="Pfam" id="PF01421">
    <property type="entry name" value="Reprolysin"/>
    <property type="match status" value="1"/>
</dbReference>
<dbReference type="PANTHER" id="PTHR11905">
    <property type="entry name" value="ADAM A DISINTEGRIN AND METALLOPROTEASE DOMAIN"/>
    <property type="match status" value="1"/>
</dbReference>
<dbReference type="InterPro" id="IPR024079">
    <property type="entry name" value="MetalloPept_cat_dom_sf"/>
</dbReference>
<dbReference type="InterPro" id="IPR006586">
    <property type="entry name" value="ADAM_Cys-rich"/>
</dbReference>
<feature type="domain" description="Disintegrin" evidence="4">
    <location>
        <begin position="72"/>
        <end position="150"/>
    </location>
</feature>
<evidence type="ECO:0000313" key="6">
    <source>
        <dbReference type="Proteomes" id="UP000695022"/>
    </source>
</evidence>
<evidence type="ECO:0000313" key="7">
    <source>
        <dbReference type="RefSeq" id="XP_014681066.1"/>
    </source>
</evidence>
<feature type="compositionally biased region" description="Low complexity" evidence="2">
    <location>
        <begin position="464"/>
        <end position="474"/>
    </location>
</feature>
<feature type="transmembrane region" description="Helical" evidence="3">
    <location>
        <begin position="391"/>
        <end position="415"/>
    </location>
</feature>
<dbReference type="PANTHER" id="PTHR11905:SF159">
    <property type="entry name" value="ADAM METALLOPROTEASE"/>
    <property type="match status" value="1"/>
</dbReference>
<evidence type="ECO:0000256" key="2">
    <source>
        <dbReference type="SAM" id="MobiDB-lite"/>
    </source>
</evidence>
<sequence>MGHVMGMDHDQILDGRGENCDCDDNTCIMSAVSTGSAPFVRWSRCSEKQLRDNYAREQDACLRERPDSLYMSPVCGNGFLEEGEKCDCGIVELCTNPCCNATTCQLQPHAECGAGSCCDLHTCQLRPASVVCRPARRSCDLAEYCTGSSELWELCVNAGEAYCYEGECYSHQSQCRRLWGESHHNGDVECYDRNVNGAESGNCGQDRILNEFTACSDDDKMCGVLFCTEHGHSLSDSLPETLVGFPSLVRKSRIQMGAQRTTCLWANIDFGLIVRNYGHVPNGAKCGEDKMCVNHKWRLSGQVLQSERTEQLSPRARRDGARQWVEFLQLLCFLLRQEGLVFDTEALMLVCNNVGNCHCFDGYAPPYCQKPGAGGSPDSGPALDDKGSLTVLIAFLVLFLVVIPAILISMAIYYIKFGLPSWIPLLGKGSALGRNQPNIKPEETRKSSSWRNKMPKFGNIRDTSSPQVPSQQQVETPARPLPHTPSPRQVYKCLPRGA</sequence>
<organism evidence="6 7">
    <name type="scientific">Priapulus caudatus</name>
    <name type="common">Priapulid worm</name>
    <dbReference type="NCBI Taxonomy" id="37621"/>
    <lineage>
        <taxon>Eukaryota</taxon>
        <taxon>Metazoa</taxon>
        <taxon>Ecdysozoa</taxon>
        <taxon>Scalidophora</taxon>
        <taxon>Priapulida</taxon>
        <taxon>Priapulimorpha</taxon>
        <taxon>Priapulimorphida</taxon>
        <taxon>Priapulidae</taxon>
        <taxon>Priapulus</taxon>
    </lineage>
</organism>
<dbReference type="Pfam" id="PF08516">
    <property type="entry name" value="ADAM_CR"/>
    <property type="match status" value="1"/>
</dbReference>
<evidence type="ECO:0000259" key="4">
    <source>
        <dbReference type="PROSITE" id="PS50214"/>
    </source>
</evidence>
<dbReference type="RefSeq" id="XP_014681066.1">
    <property type="nucleotide sequence ID" value="XM_014825580.1"/>
</dbReference>
<dbReference type="PROSITE" id="PS50215">
    <property type="entry name" value="ADAM_MEPRO"/>
    <property type="match status" value="1"/>
</dbReference>
<evidence type="ECO:0000259" key="5">
    <source>
        <dbReference type="PROSITE" id="PS50215"/>
    </source>
</evidence>
<protein>
    <submittedName>
        <fullName evidence="7">Disintegrin and metalloproteinase domain-containing protein 19-like</fullName>
    </submittedName>
</protein>
<dbReference type="Gene3D" id="3.40.390.10">
    <property type="entry name" value="Collagenase (Catalytic Domain)"/>
    <property type="match status" value="1"/>
</dbReference>
<comment type="caution">
    <text evidence="1">Lacks conserved residue(s) required for the propagation of feature annotation.</text>
</comment>
<accession>A0ABM1F9E5</accession>
<evidence type="ECO:0000256" key="1">
    <source>
        <dbReference type="PROSITE-ProRule" id="PRU00276"/>
    </source>
</evidence>
<dbReference type="Pfam" id="PF00200">
    <property type="entry name" value="Disintegrin"/>
    <property type="match status" value="1"/>
</dbReference>
<dbReference type="InterPro" id="IPR001762">
    <property type="entry name" value="Disintegrin_dom"/>
</dbReference>
<dbReference type="Proteomes" id="UP000695022">
    <property type="component" value="Unplaced"/>
</dbReference>
<dbReference type="Gene3D" id="4.10.70.10">
    <property type="entry name" value="Disintegrin domain"/>
    <property type="match status" value="1"/>
</dbReference>
<dbReference type="SMART" id="SM00608">
    <property type="entry name" value="ACR"/>
    <property type="match status" value="1"/>
</dbReference>
<keyword evidence="3" id="KW-0472">Membrane</keyword>
<dbReference type="GeneID" id="106820958"/>
<keyword evidence="1" id="KW-1015">Disulfide bond</keyword>
<dbReference type="PROSITE" id="PS50214">
    <property type="entry name" value="DISINTEGRIN_2"/>
    <property type="match status" value="1"/>
</dbReference>
<dbReference type="SUPFAM" id="SSF57552">
    <property type="entry name" value="Blood coagulation inhibitor (disintegrin)"/>
    <property type="match status" value="1"/>
</dbReference>
<dbReference type="InterPro" id="IPR001590">
    <property type="entry name" value="Peptidase_M12B"/>
</dbReference>
<proteinExistence type="predicted"/>
<evidence type="ECO:0000256" key="3">
    <source>
        <dbReference type="SAM" id="Phobius"/>
    </source>
</evidence>
<feature type="domain" description="Peptidase M12B" evidence="5">
    <location>
        <begin position="1"/>
        <end position="66"/>
    </location>
</feature>
<reference evidence="7" key="1">
    <citation type="submission" date="2025-08" db="UniProtKB">
        <authorList>
            <consortium name="RefSeq"/>
        </authorList>
    </citation>
    <scope>IDENTIFICATION</scope>
</reference>